<feature type="transmembrane region" description="Helical" evidence="9">
    <location>
        <begin position="162"/>
        <end position="186"/>
    </location>
</feature>
<organism evidence="13 14">
    <name type="scientific">Endocarpon pusillum</name>
    <dbReference type="NCBI Taxonomy" id="364733"/>
    <lineage>
        <taxon>Eukaryota</taxon>
        <taxon>Fungi</taxon>
        <taxon>Dikarya</taxon>
        <taxon>Ascomycota</taxon>
        <taxon>Pezizomycotina</taxon>
        <taxon>Eurotiomycetes</taxon>
        <taxon>Chaetothyriomycetidae</taxon>
        <taxon>Verrucariales</taxon>
        <taxon>Verrucariaceae</taxon>
        <taxon>Endocarpon</taxon>
    </lineage>
</organism>
<sequence length="1034" mass="115919">MLGQRQDASPSGSGNGGSNTFLELIANPFVAAFQANAFWASLGTSLGATFLLALIFSLFRPRHSLVYAPKIKHADAKHAPPPIEKGIFSWMKPVLRTKEADLVDRIGLDATIFLRFTRMLRNLFLALSLIGLLITIPVNVAMSDDSIKQRGNTFLLMTPQFIFGNAWWSHVVCSWAFDMILAYFLWHNYRKVRQLRRAYFESPEYQMSLHARTLMVTDIPSKMRTDEGILHVTDEVNPTGLLPRASIGRNVKILPKLIEEHEETVKKLESVLSKYLKKPDSLPTTRPTMMPPRNFRGDKPKVKVDAIEYLTNRIRELEQEIRDVRDRIDKRDAMPYGFASWEQIVTAHAVAFSARGKHPQGTTVALAPRPNDLIWENLPLGKAARRRKRLANMAWVTILTLLWTPLNACIAIFLSNLSNLGRVWPAFQTSLNGNPTGWAIVQGIASPAITSLVYFVLPIIFRRLSVRAGDMTKTSRERHVIHDLYAFFCFNNLIVFSLFSAIWAFVTATIEAKESGDDIWDAIQKGGFYNHILISLCTVSPFWVTWLLQRNLGAAVDLAQVLNLFWIWFARTFMSPTPRQNIEWTAPPPFDYASYYNYFLFYATVALCFATLQPIVLPVTAFYFALDSWLKKYLLMYVFVTKTESGGQMWRILYNRMAFAAILANVIVALVVKARGTWTMIGVMAPLPFLMLAFKYYCMKKFDDDLHYYVRSGMRDSESLAAGSKPKKLGDRVLTKFGHPALYRPLMTPMVHARAKSVLGQVYRGRLYSDGAEGMVYSDIALESMSKHEPGKSVPSAMRDAAPFEIVPEGQQDFMYFKNRVDFREEFSGGIYGKPEDLISERSHTPRSFMGHGGTWSPESSTSRASSPSPTRAGLVTPQAGSALVGNDGILRPIPRQQFDTSNIHPAFRNQAMNSHRSRSSSPHFTSPYPQPTSSRGSLTGKEIDAADLSMRPSPGLYTNPDADESETRLLGNVEVDGAGTGRGWDGLAPTPGGGESVYGMERWRTSGSTYSQPGTGQRQDDGLGGFRVATMHT</sequence>
<evidence type="ECO:0000259" key="10">
    <source>
        <dbReference type="Pfam" id="PF02714"/>
    </source>
</evidence>
<feature type="region of interest" description="Disordered" evidence="8">
    <location>
        <begin position="1006"/>
        <end position="1025"/>
    </location>
</feature>
<feature type="transmembrane region" description="Helical" evidence="9">
    <location>
        <begin position="555"/>
        <end position="574"/>
    </location>
</feature>
<feature type="region of interest" description="Disordered" evidence="8">
    <location>
        <begin position="835"/>
        <end position="889"/>
    </location>
</feature>
<feature type="transmembrane region" description="Helical" evidence="9">
    <location>
        <begin position="599"/>
        <end position="626"/>
    </location>
</feature>
<evidence type="ECO:0000256" key="4">
    <source>
        <dbReference type="ARBA" id="ARBA00022692"/>
    </source>
</evidence>
<dbReference type="InterPro" id="IPR045122">
    <property type="entry name" value="Csc1-like"/>
</dbReference>
<feature type="region of interest" description="Disordered" evidence="8">
    <location>
        <begin position="947"/>
        <end position="966"/>
    </location>
</feature>
<evidence type="ECO:0000313" key="13">
    <source>
        <dbReference type="EMBL" id="KAF7510129.1"/>
    </source>
</evidence>
<dbReference type="InterPro" id="IPR032880">
    <property type="entry name" value="CSC1/OSCA1-like_N"/>
</dbReference>
<feature type="compositionally biased region" description="Basic and acidic residues" evidence="8">
    <location>
        <begin position="835"/>
        <end position="844"/>
    </location>
</feature>
<comment type="similarity">
    <text evidence="2">Belongs to the CSC1 (TC 1.A.17) family.</text>
</comment>
<keyword evidence="4 9" id="KW-0812">Transmembrane</keyword>
<reference evidence="13" key="1">
    <citation type="submission" date="2020-02" db="EMBL/GenBank/DDBJ databases">
        <authorList>
            <person name="Palmer J.M."/>
        </authorList>
    </citation>
    <scope>NUCLEOTIDE SEQUENCE</scope>
    <source>
        <strain evidence="13">EPUS1.4</strain>
        <tissue evidence="13">Thallus</tissue>
    </source>
</reference>
<gene>
    <name evidence="13" type="ORF">GJ744_007028</name>
</gene>
<feature type="domain" description="CSC1/OSCA1-like cytosolic" evidence="12">
    <location>
        <begin position="211"/>
        <end position="377"/>
    </location>
</feature>
<evidence type="ECO:0000259" key="12">
    <source>
        <dbReference type="Pfam" id="PF14703"/>
    </source>
</evidence>
<feature type="compositionally biased region" description="Polar residues" evidence="8">
    <location>
        <begin position="1006"/>
        <end position="1018"/>
    </location>
</feature>
<feature type="coiled-coil region" evidence="7">
    <location>
        <begin position="307"/>
        <end position="334"/>
    </location>
</feature>
<evidence type="ECO:0000256" key="2">
    <source>
        <dbReference type="ARBA" id="ARBA00007779"/>
    </source>
</evidence>
<keyword evidence="6 9" id="KW-0472">Membrane</keyword>
<dbReference type="Proteomes" id="UP000606974">
    <property type="component" value="Unassembled WGS sequence"/>
</dbReference>
<dbReference type="OrthoDB" id="2150324at2759"/>
<feature type="domain" description="CSC1/OSCA1-like 7TM region" evidence="10">
    <location>
        <begin position="388"/>
        <end position="671"/>
    </location>
</feature>
<dbReference type="Pfam" id="PF02714">
    <property type="entry name" value="RSN1_7TM"/>
    <property type="match status" value="1"/>
</dbReference>
<dbReference type="PANTHER" id="PTHR13018">
    <property type="entry name" value="PROBABLE MEMBRANE PROTEIN DUF221-RELATED"/>
    <property type="match status" value="1"/>
</dbReference>
<evidence type="ECO:0000313" key="14">
    <source>
        <dbReference type="Proteomes" id="UP000606974"/>
    </source>
</evidence>
<evidence type="ECO:0000256" key="8">
    <source>
        <dbReference type="SAM" id="MobiDB-lite"/>
    </source>
</evidence>
<dbReference type="InterPro" id="IPR003864">
    <property type="entry name" value="CSC1/OSCA1-like_7TM"/>
</dbReference>
<evidence type="ECO:0000256" key="1">
    <source>
        <dbReference type="ARBA" id="ARBA00004141"/>
    </source>
</evidence>
<feature type="transmembrane region" description="Helical" evidence="9">
    <location>
        <begin position="678"/>
        <end position="698"/>
    </location>
</feature>
<feature type="transmembrane region" description="Helical" evidence="9">
    <location>
        <begin position="37"/>
        <end position="59"/>
    </location>
</feature>
<dbReference type="InterPro" id="IPR027815">
    <property type="entry name" value="CSC1/OSCA1-like_cyt"/>
</dbReference>
<dbReference type="Pfam" id="PF13967">
    <property type="entry name" value="RSN1_TM"/>
    <property type="match status" value="1"/>
</dbReference>
<dbReference type="GO" id="GO:0005886">
    <property type="term" value="C:plasma membrane"/>
    <property type="evidence" value="ECO:0007669"/>
    <property type="project" value="TreeGrafter"/>
</dbReference>
<keyword evidence="3" id="KW-0813">Transport</keyword>
<evidence type="ECO:0000256" key="3">
    <source>
        <dbReference type="ARBA" id="ARBA00022448"/>
    </source>
</evidence>
<dbReference type="EMBL" id="JAACFV010000033">
    <property type="protein sequence ID" value="KAF7510129.1"/>
    <property type="molecule type" value="Genomic_DNA"/>
</dbReference>
<evidence type="ECO:0000256" key="7">
    <source>
        <dbReference type="SAM" id="Coils"/>
    </source>
</evidence>
<proteinExistence type="inferred from homology"/>
<feature type="transmembrane region" description="Helical" evidence="9">
    <location>
        <begin position="123"/>
        <end position="142"/>
    </location>
</feature>
<evidence type="ECO:0000256" key="5">
    <source>
        <dbReference type="ARBA" id="ARBA00022989"/>
    </source>
</evidence>
<feature type="transmembrane region" description="Helical" evidence="9">
    <location>
        <begin position="653"/>
        <end position="672"/>
    </location>
</feature>
<dbReference type="Pfam" id="PF14703">
    <property type="entry name" value="PHM7_cyt"/>
    <property type="match status" value="1"/>
</dbReference>
<evidence type="ECO:0000256" key="6">
    <source>
        <dbReference type="ARBA" id="ARBA00023136"/>
    </source>
</evidence>
<evidence type="ECO:0000256" key="9">
    <source>
        <dbReference type="SAM" id="Phobius"/>
    </source>
</evidence>
<evidence type="ECO:0008006" key="15">
    <source>
        <dbReference type="Google" id="ProtNLM"/>
    </source>
</evidence>
<dbReference type="GO" id="GO:0005227">
    <property type="term" value="F:calcium-activated cation channel activity"/>
    <property type="evidence" value="ECO:0007669"/>
    <property type="project" value="InterPro"/>
</dbReference>
<feature type="transmembrane region" description="Helical" evidence="9">
    <location>
        <begin position="528"/>
        <end position="548"/>
    </location>
</feature>
<feature type="region of interest" description="Disordered" evidence="8">
    <location>
        <begin position="912"/>
        <end position="940"/>
    </location>
</feature>
<comment type="caution">
    <text evidence="13">The sequence shown here is derived from an EMBL/GenBank/DDBJ whole genome shotgun (WGS) entry which is preliminary data.</text>
</comment>
<feature type="domain" description="CSC1/OSCA1-like N-terminal transmembrane" evidence="11">
    <location>
        <begin position="37"/>
        <end position="187"/>
    </location>
</feature>
<feature type="transmembrane region" description="Helical" evidence="9">
    <location>
        <begin position="394"/>
        <end position="417"/>
    </location>
</feature>
<evidence type="ECO:0000259" key="11">
    <source>
        <dbReference type="Pfam" id="PF13967"/>
    </source>
</evidence>
<feature type="compositionally biased region" description="Polar residues" evidence="8">
    <location>
        <begin position="912"/>
        <end position="925"/>
    </location>
</feature>
<dbReference type="AlphaFoldDB" id="A0A8H7E4F3"/>
<accession>A0A8H7E4F3</accession>
<comment type="subcellular location">
    <subcellularLocation>
        <location evidence="1">Membrane</location>
        <topology evidence="1">Multi-pass membrane protein</topology>
    </subcellularLocation>
</comment>
<keyword evidence="5 9" id="KW-1133">Transmembrane helix</keyword>
<feature type="transmembrane region" description="Helical" evidence="9">
    <location>
        <begin position="437"/>
        <end position="461"/>
    </location>
</feature>
<name>A0A8H7E4F3_9EURO</name>
<keyword evidence="14" id="KW-1185">Reference proteome</keyword>
<dbReference type="PANTHER" id="PTHR13018:SF149">
    <property type="entry name" value="DOMAIN PROTEIN, PUTATIVE (AFU_ORTHOLOGUE AFUA_3G11660)-RELATED"/>
    <property type="match status" value="1"/>
</dbReference>
<protein>
    <recommendedName>
        <fullName evidence="15">DUF221-domain-containing protein</fullName>
    </recommendedName>
</protein>
<feature type="transmembrane region" description="Helical" evidence="9">
    <location>
        <begin position="482"/>
        <end position="508"/>
    </location>
</feature>
<keyword evidence="7" id="KW-0175">Coiled coil</keyword>
<feature type="compositionally biased region" description="Low complexity" evidence="8">
    <location>
        <begin position="860"/>
        <end position="873"/>
    </location>
</feature>